<keyword evidence="1" id="KW-1133">Transmembrane helix</keyword>
<dbReference type="Proteomes" id="UP000271193">
    <property type="component" value="Chromosome"/>
</dbReference>
<dbReference type="EMBL" id="CP033932">
    <property type="protein sequence ID" value="AZB24696.1"/>
    <property type="molecule type" value="Genomic_DNA"/>
</dbReference>
<feature type="transmembrane region" description="Helical" evidence="1">
    <location>
        <begin position="238"/>
        <end position="256"/>
    </location>
</feature>
<organism evidence="2 3">
    <name type="scientific">Chryseobacterium bernardetii</name>
    <dbReference type="NCBI Taxonomy" id="1241978"/>
    <lineage>
        <taxon>Bacteria</taxon>
        <taxon>Pseudomonadati</taxon>
        <taxon>Bacteroidota</taxon>
        <taxon>Flavobacteriia</taxon>
        <taxon>Flavobacteriales</taxon>
        <taxon>Weeksellaceae</taxon>
        <taxon>Chryseobacterium group</taxon>
        <taxon>Chryseobacterium</taxon>
    </lineage>
</organism>
<protein>
    <submittedName>
        <fullName evidence="2">Vitamin K epoxide reductase family protein</fullName>
    </submittedName>
</protein>
<dbReference type="Gene3D" id="1.20.1440.130">
    <property type="entry name" value="VKOR domain"/>
    <property type="match status" value="1"/>
</dbReference>
<dbReference type="InterPro" id="IPR038354">
    <property type="entry name" value="VKOR_sf"/>
</dbReference>
<feature type="transmembrane region" description="Helical" evidence="1">
    <location>
        <begin position="130"/>
        <end position="148"/>
    </location>
</feature>
<dbReference type="KEGG" id="cben:EG339_08825"/>
<keyword evidence="1" id="KW-0812">Transmembrane</keyword>
<keyword evidence="3" id="KW-1185">Reference proteome</keyword>
<feature type="transmembrane region" description="Helical" evidence="1">
    <location>
        <begin position="205"/>
        <end position="226"/>
    </location>
</feature>
<dbReference type="GeneID" id="99064911"/>
<keyword evidence="1" id="KW-0472">Membrane</keyword>
<feature type="transmembrane region" description="Helical" evidence="1">
    <location>
        <begin position="261"/>
        <end position="280"/>
    </location>
</feature>
<proteinExistence type="predicted"/>
<feature type="transmembrane region" description="Helical" evidence="1">
    <location>
        <begin position="154"/>
        <end position="172"/>
    </location>
</feature>
<dbReference type="RefSeq" id="WP_123869855.1">
    <property type="nucleotide sequence ID" value="NZ_CP033932.1"/>
</dbReference>
<gene>
    <name evidence="2" type="ORF">EG339_08825</name>
</gene>
<accession>A0A3G6TDH2</accession>
<evidence type="ECO:0000313" key="3">
    <source>
        <dbReference type="Proteomes" id="UP000271193"/>
    </source>
</evidence>
<reference evidence="3" key="1">
    <citation type="submission" date="2018-11" db="EMBL/GenBank/DDBJ databases">
        <title>Proposal to divide the Flavobacteriaceae and reorganize its genera based on Amino Acid Identity values calculated from whole genome sequences.</title>
        <authorList>
            <person name="Nicholson A.C."/>
            <person name="Gulvik C.A."/>
            <person name="Whitney A.M."/>
            <person name="Humrighouse B.W."/>
            <person name="Bell M."/>
            <person name="Holmes B."/>
            <person name="Steigerwalt A.G."/>
            <person name="Villarma A."/>
            <person name="Sheth M."/>
            <person name="Batra D."/>
            <person name="Pryor J."/>
            <person name="Bernardet J.-F."/>
            <person name="Hugo C."/>
            <person name="Kampfer P."/>
            <person name="Newman J."/>
            <person name="McQuiston J.R."/>
        </authorList>
    </citation>
    <scope>NUCLEOTIDE SEQUENCE [LARGE SCALE GENOMIC DNA]</scope>
    <source>
        <strain evidence="3">G0229</strain>
    </source>
</reference>
<evidence type="ECO:0000313" key="2">
    <source>
        <dbReference type="EMBL" id="AZB24696.1"/>
    </source>
</evidence>
<dbReference type="AlphaFoldDB" id="A0A3G6TDH2"/>
<dbReference type="CDD" id="cd12921">
    <property type="entry name" value="VKOR_4"/>
    <property type="match status" value="1"/>
</dbReference>
<name>A0A3G6TDH2_9FLAO</name>
<evidence type="ECO:0000256" key="1">
    <source>
        <dbReference type="SAM" id="Phobius"/>
    </source>
</evidence>
<sequence length="281" mass="32672">MVESISNILKYLEKKDIYLDKKEFSYQVNSHPAFPSLLSIVSALNVNKISNYAIEIDNSEINELPEDFMTFIEFTDHKQEFTFVEKISGGYLISGKHKMSEKDFLLKWNNIVVLLDEPVTFPVKKKKRGYRMLFVSIIIVALLIYSYYQMNIFRFIYLFLSLCGFLLSVLSLRKVFGIESPVMNKVCSGTYTDCSFSEEEKNRSFISGFGDYSLVYFFTNIISVLYLDTITFITMQKILLIIIVPIVGYSLFYQFFRIKKVCPVCIGIITLLLLQTYILFL</sequence>